<protein>
    <submittedName>
        <fullName evidence="4">ComF family protein</fullName>
    </submittedName>
</protein>
<dbReference type="PANTHER" id="PTHR47505">
    <property type="entry name" value="DNA UTILIZATION PROTEIN YHGH"/>
    <property type="match status" value="1"/>
</dbReference>
<keyword evidence="5" id="KW-1185">Reference proteome</keyword>
<gene>
    <name evidence="4" type="ORF">H1W37_06845</name>
</gene>
<comment type="similarity">
    <text evidence="1">Belongs to the ComF/GntX family.</text>
</comment>
<dbReference type="Gene3D" id="3.40.50.2020">
    <property type="match status" value="1"/>
</dbReference>
<evidence type="ECO:0000259" key="3">
    <source>
        <dbReference type="Pfam" id="PF18912"/>
    </source>
</evidence>
<name>A0A838XX45_9HYPH</name>
<dbReference type="Pfam" id="PF00156">
    <property type="entry name" value="Pribosyltran"/>
    <property type="match status" value="1"/>
</dbReference>
<evidence type="ECO:0000313" key="4">
    <source>
        <dbReference type="EMBL" id="MBA4611360.1"/>
    </source>
</evidence>
<comment type="caution">
    <text evidence="4">The sequence shown here is derived from an EMBL/GenBank/DDBJ whole genome shotgun (WGS) entry which is preliminary data.</text>
</comment>
<evidence type="ECO:0000313" key="5">
    <source>
        <dbReference type="Proteomes" id="UP000559404"/>
    </source>
</evidence>
<dbReference type="InterPro" id="IPR029057">
    <property type="entry name" value="PRTase-like"/>
</dbReference>
<dbReference type="InterPro" id="IPR044005">
    <property type="entry name" value="DZR_2"/>
</dbReference>
<reference evidence="4 5" key="1">
    <citation type="submission" date="2020-07" db="EMBL/GenBank/DDBJ databases">
        <authorList>
            <person name="Li M."/>
        </authorList>
    </citation>
    <scope>NUCLEOTIDE SEQUENCE [LARGE SCALE GENOMIC DNA]</scope>
    <source>
        <strain evidence="4 5">DSM 23284</strain>
    </source>
</reference>
<dbReference type="InterPro" id="IPR051910">
    <property type="entry name" value="ComF/GntX_DNA_util-trans"/>
</dbReference>
<feature type="domain" description="Phosphoribosyltransferase" evidence="2">
    <location>
        <begin position="176"/>
        <end position="263"/>
    </location>
</feature>
<organism evidence="4 5">
    <name type="scientific">Stappia taiwanensis</name>
    <dbReference type="NCBI Taxonomy" id="992267"/>
    <lineage>
        <taxon>Bacteria</taxon>
        <taxon>Pseudomonadati</taxon>
        <taxon>Pseudomonadota</taxon>
        <taxon>Alphaproteobacteria</taxon>
        <taxon>Hyphomicrobiales</taxon>
        <taxon>Stappiaceae</taxon>
        <taxon>Stappia</taxon>
    </lineage>
</organism>
<dbReference type="Proteomes" id="UP000559404">
    <property type="component" value="Unassembled WGS sequence"/>
</dbReference>
<dbReference type="AlphaFoldDB" id="A0A838XX45"/>
<accession>A0A838XX45</accession>
<reference evidence="4 5" key="2">
    <citation type="submission" date="2020-08" db="EMBL/GenBank/DDBJ databases">
        <title>Stappia taiwanensis sp. nov., isolated from a coastal thermal spring.</title>
        <authorList>
            <person name="Kampfer P."/>
        </authorList>
    </citation>
    <scope>NUCLEOTIDE SEQUENCE [LARGE SCALE GENOMIC DNA]</scope>
    <source>
        <strain evidence="4 5">DSM 23284</strain>
    </source>
</reference>
<evidence type="ECO:0000259" key="2">
    <source>
        <dbReference type="Pfam" id="PF00156"/>
    </source>
</evidence>
<dbReference type="Pfam" id="PF18912">
    <property type="entry name" value="DZR_2"/>
    <property type="match status" value="1"/>
</dbReference>
<dbReference type="EMBL" id="JACEON010000005">
    <property type="protein sequence ID" value="MBA4611360.1"/>
    <property type="molecule type" value="Genomic_DNA"/>
</dbReference>
<dbReference type="RefSeq" id="WP_181759566.1">
    <property type="nucleotide sequence ID" value="NZ_BMCR01000006.1"/>
</dbReference>
<proteinExistence type="inferred from homology"/>
<dbReference type="CDD" id="cd06223">
    <property type="entry name" value="PRTases_typeI"/>
    <property type="match status" value="1"/>
</dbReference>
<evidence type="ECO:0000256" key="1">
    <source>
        <dbReference type="ARBA" id="ARBA00008007"/>
    </source>
</evidence>
<feature type="domain" description="Double zinc ribbon" evidence="3">
    <location>
        <begin position="24"/>
        <end position="69"/>
    </location>
</feature>
<sequence length="267" mass="28339">MRGRPVLSGLFAHLRRAGAATVALAVPPSCLCCHRLVEADQALCASCWAQIPFLAPPWCARLGLPFAYDLGPEALSPLAIARPPRFDRLRAACAYTGPARALVTGLKYGDRPALAEAMGRWMARAGGELLSAGSGEELSEAGPPLLVPVPLHPWRQWARRYNQSARLARAVAGASGCELAPELLRRIRRTRRQVGLDRVSRASNVRGAFAVAPEAAMRLAGRRAVLIDDVYTTGATVSAATRVLRAAGAVAVDVLVFAHAGADTPLQ</sequence>
<dbReference type="PANTHER" id="PTHR47505:SF1">
    <property type="entry name" value="DNA UTILIZATION PROTEIN YHGH"/>
    <property type="match status" value="1"/>
</dbReference>
<dbReference type="InterPro" id="IPR000836">
    <property type="entry name" value="PRTase_dom"/>
</dbReference>
<dbReference type="SUPFAM" id="SSF53271">
    <property type="entry name" value="PRTase-like"/>
    <property type="match status" value="1"/>
</dbReference>